<feature type="repeat" description="ANK" evidence="3">
    <location>
        <begin position="815"/>
        <end position="843"/>
    </location>
</feature>
<evidence type="ECO:0000259" key="5">
    <source>
        <dbReference type="Pfam" id="PF24883"/>
    </source>
</evidence>
<organism evidence="6 7">
    <name type="scientific">Mycena rosella</name>
    <name type="common">Pink bonnet</name>
    <name type="synonym">Agaricus rosellus</name>
    <dbReference type="NCBI Taxonomy" id="1033263"/>
    <lineage>
        <taxon>Eukaryota</taxon>
        <taxon>Fungi</taxon>
        <taxon>Dikarya</taxon>
        <taxon>Basidiomycota</taxon>
        <taxon>Agaricomycotina</taxon>
        <taxon>Agaricomycetes</taxon>
        <taxon>Agaricomycetidae</taxon>
        <taxon>Agaricales</taxon>
        <taxon>Marasmiineae</taxon>
        <taxon>Mycenaceae</taxon>
        <taxon>Mycena</taxon>
    </lineage>
</organism>
<dbReference type="Pfam" id="PF00023">
    <property type="entry name" value="Ank"/>
    <property type="match status" value="1"/>
</dbReference>
<feature type="domain" description="Nephrocystin 3-like N-terminal" evidence="5">
    <location>
        <begin position="186"/>
        <end position="333"/>
    </location>
</feature>
<feature type="repeat" description="ANK" evidence="3">
    <location>
        <begin position="946"/>
        <end position="978"/>
    </location>
</feature>
<dbReference type="Gene3D" id="3.40.50.300">
    <property type="entry name" value="P-loop containing nucleotide triphosphate hydrolases"/>
    <property type="match status" value="1"/>
</dbReference>
<dbReference type="AlphaFoldDB" id="A0AAD7GWL0"/>
<evidence type="ECO:0000256" key="3">
    <source>
        <dbReference type="PROSITE-ProRule" id="PRU00023"/>
    </source>
</evidence>
<dbReference type="Gene3D" id="1.25.40.20">
    <property type="entry name" value="Ankyrin repeat-containing domain"/>
    <property type="match status" value="4"/>
</dbReference>
<feature type="repeat" description="ANK" evidence="3">
    <location>
        <begin position="876"/>
        <end position="908"/>
    </location>
</feature>
<reference evidence="6" key="1">
    <citation type="submission" date="2023-03" db="EMBL/GenBank/DDBJ databases">
        <title>Massive genome expansion in bonnet fungi (Mycena s.s.) driven by repeated elements and novel gene families across ecological guilds.</title>
        <authorList>
            <consortium name="Lawrence Berkeley National Laboratory"/>
            <person name="Harder C.B."/>
            <person name="Miyauchi S."/>
            <person name="Viragh M."/>
            <person name="Kuo A."/>
            <person name="Thoen E."/>
            <person name="Andreopoulos B."/>
            <person name="Lu D."/>
            <person name="Skrede I."/>
            <person name="Drula E."/>
            <person name="Henrissat B."/>
            <person name="Morin E."/>
            <person name="Kohler A."/>
            <person name="Barry K."/>
            <person name="LaButti K."/>
            <person name="Morin E."/>
            <person name="Salamov A."/>
            <person name="Lipzen A."/>
            <person name="Mereny Z."/>
            <person name="Hegedus B."/>
            <person name="Baldrian P."/>
            <person name="Stursova M."/>
            <person name="Weitz H."/>
            <person name="Taylor A."/>
            <person name="Grigoriev I.V."/>
            <person name="Nagy L.G."/>
            <person name="Martin F."/>
            <person name="Kauserud H."/>
        </authorList>
    </citation>
    <scope>NUCLEOTIDE SEQUENCE</scope>
    <source>
        <strain evidence="6">CBHHK067</strain>
    </source>
</reference>
<keyword evidence="7" id="KW-1185">Reference proteome</keyword>
<comment type="caution">
    <text evidence="6">The sequence shown here is derived from an EMBL/GenBank/DDBJ whole genome shotgun (WGS) entry which is preliminary data.</text>
</comment>
<feature type="repeat" description="ANK" evidence="3">
    <location>
        <begin position="979"/>
        <end position="1011"/>
    </location>
</feature>
<protein>
    <submittedName>
        <fullName evidence="6">Ankyrin repeat-containing domain protein</fullName>
    </submittedName>
</protein>
<keyword evidence="2 3" id="KW-0040">ANK repeat</keyword>
<feature type="repeat" description="ANK" evidence="3">
    <location>
        <begin position="778"/>
        <end position="810"/>
    </location>
</feature>
<name>A0AAD7GWL0_MYCRO</name>
<evidence type="ECO:0000313" key="7">
    <source>
        <dbReference type="Proteomes" id="UP001221757"/>
    </source>
</evidence>
<proteinExistence type="predicted"/>
<dbReference type="Pfam" id="PF12796">
    <property type="entry name" value="Ank_2"/>
    <property type="match status" value="4"/>
</dbReference>
<gene>
    <name evidence="6" type="ORF">B0H17DRAFT_1125525</name>
</gene>
<dbReference type="InterPro" id="IPR002110">
    <property type="entry name" value="Ankyrin_rpt"/>
</dbReference>
<sequence>MADIVGLIASTLQLVDTVVKAREYIKDFHNAPKDQKELLLEVQNLRPLLLALRTRFDARDSTGIQHIEDSLEKVNTMIDALSRKLDAAGLSKVSSRLAWPLWGKKEVEEGLKTMERFKTLLSAWLGIDIWDAQEKNKNSILESVNDTARNQEQYLDRKRRDEIIDWLSPINFFTRQADIVTARQPGSGKWLLESDQFKSWSAGVGEILWCPGIRTAGAGKTVLASIVVDHLRETLPPGENIGVAAIYLNHKETEVQTPSNLLAVQQLYEKHREPRTRPSLENFHEVLVSTVAEYSKVSLIVDALDEYPENERNILLNNLSNLGQTVNLMLTSRPHIKIDTTFESVQTLEIRATARDIQTYVDEQITKSSRLSSHIKRQPSLREEIEIHIVGRSDGMFLLAKLHIMSLTVKHTVKAVREALRSMPSDLPKTYDEVMQRINQQPDEDRKLALSALSWISNAKRPLRVPELREALAVEPGTNALDPDNLLDMDIVLSVCAGLIIVDQADSVVRLVHYTTQQSLDRLQTTHFPSAQTDITFACITYLSFNTFPPRIEHIYVLQDTHPLLDYALEYGLVHARGQPEFDLKDILLEFLAKATRWIHTYEHHDMTDGMRVTESTLWITALFNLREMARHLISMNEPLDGGTLQTAMVKGDQEMMRLFIENGADTDGLALHVASYFGYEAVVSLLLAQGADINAHGATDGANLHVYGTGYSTALEAASAQGHQAVVRLLVEKGADVNVTGGSYSGSAFPAAAAHGHEKIVRLLIAAGADVDIQAKDKGAALHQAAVNGHKTIALFLIEHGADVNILGGPWDIALSAAACRGHLQLVRILVENGADVNVHLGHGTALYWASYKGDLESARLLIEHSAEVNIKGGEYCTALGAASQKLHPDLVRLLLEKGAYVNAIGRTGPPLYFACDGLSSPAQEEVVRLLIEHGANVNMAGAFWGTTALQRASAQGNEAVVRLLITRGANINFQGGYYGTALRAASAHRNVGVARILLQMGADVNTRSTGFSGKTRTALEEAHVQGHYEMVVLLMKYVAH</sequence>
<evidence type="ECO:0000256" key="1">
    <source>
        <dbReference type="ARBA" id="ARBA00022737"/>
    </source>
</evidence>
<dbReference type="Proteomes" id="UP001221757">
    <property type="component" value="Unassembled WGS sequence"/>
</dbReference>
<dbReference type="Pfam" id="PF24883">
    <property type="entry name" value="NPHP3_N"/>
    <property type="match status" value="1"/>
</dbReference>
<evidence type="ECO:0000259" key="4">
    <source>
        <dbReference type="Pfam" id="PF22939"/>
    </source>
</evidence>
<evidence type="ECO:0000313" key="6">
    <source>
        <dbReference type="EMBL" id="KAJ7706673.1"/>
    </source>
</evidence>
<dbReference type="PROSITE" id="PS50297">
    <property type="entry name" value="ANK_REP_REGION"/>
    <property type="match status" value="6"/>
</dbReference>
<feature type="repeat" description="ANK" evidence="3">
    <location>
        <begin position="667"/>
        <end position="699"/>
    </location>
</feature>
<feature type="repeat" description="ANK" evidence="3">
    <location>
        <begin position="711"/>
        <end position="743"/>
    </location>
</feature>
<dbReference type="InterPro" id="IPR051165">
    <property type="entry name" value="Multifunctional_ANK_Repeat"/>
</dbReference>
<dbReference type="PROSITE" id="PS50088">
    <property type="entry name" value="ANK_REPEAT"/>
    <property type="match status" value="9"/>
</dbReference>
<evidence type="ECO:0000256" key="2">
    <source>
        <dbReference type="ARBA" id="ARBA00023043"/>
    </source>
</evidence>
<dbReference type="InterPro" id="IPR056884">
    <property type="entry name" value="NPHP3-like_N"/>
</dbReference>
<dbReference type="PANTHER" id="PTHR24123">
    <property type="entry name" value="ANKYRIN REPEAT-CONTAINING"/>
    <property type="match status" value="1"/>
</dbReference>
<dbReference type="SMART" id="SM00248">
    <property type="entry name" value="ANK"/>
    <property type="match status" value="10"/>
</dbReference>
<dbReference type="EMBL" id="JARKIE010000006">
    <property type="protein sequence ID" value="KAJ7706673.1"/>
    <property type="molecule type" value="Genomic_DNA"/>
</dbReference>
<dbReference type="Pfam" id="PF22939">
    <property type="entry name" value="WHD_GPIID"/>
    <property type="match status" value="1"/>
</dbReference>
<feature type="repeat" description="ANK" evidence="3">
    <location>
        <begin position="745"/>
        <end position="777"/>
    </location>
</feature>
<dbReference type="InterPro" id="IPR027417">
    <property type="entry name" value="P-loop_NTPase"/>
</dbReference>
<feature type="domain" description="GPI inositol-deacylase winged helix" evidence="4">
    <location>
        <begin position="445"/>
        <end position="520"/>
    </location>
</feature>
<keyword evidence="1" id="KW-0677">Repeat</keyword>
<dbReference type="PANTHER" id="PTHR24123:SF33">
    <property type="entry name" value="PROTEIN HOS4"/>
    <property type="match status" value="1"/>
</dbReference>
<dbReference type="InterPro" id="IPR054471">
    <property type="entry name" value="GPIID_WHD"/>
</dbReference>
<dbReference type="SUPFAM" id="SSF48403">
    <property type="entry name" value="Ankyrin repeat"/>
    <property type="match status" value="2"/>
</dbReference>
<feature type="repeat" description="ANK" evidence="3">
    <location>
        <begin position="843"/>
        <end position="875"/>
    </location>
</feature>
<accession>A0AAD7GWL0</accession>
<dbReference type="InterPro" id="IPR036770">
    <property type="entry name" value="Ankyrin_rpt-contain_sf"/>
</dbReference>